<proteinExistence type="predicted"/>
<evidence type="ECO:0000313" key="1">
    <source>
        <dbReference type="EMBL" id="CAB4778460.1"/>
    </source>
</evidence>
<sequence length="36" mass="3696">MHGNVGVLSGLCGDGGFVIITKRRAIDGVHSLKSSN</sequence>
<organism evidence="1">
    <name type="scientific">freshwater metagenome</name>
    <dbReference type="NCBI Taxonomy" id="449393"/>
    <lineage>
        <taxon>unclassified sequences</taxon>
        <taxon>metagenomes</taxon>
        <taxon>ecological metagenomes</taxon>
    </lineage>
</organism>
<name>A0A6J6W259_9ZZZZ</name>
<accession>A0A6J6W259</accession>
<reference evidence="1" key="1">
    <citation type="submission" date="2020-05" db="EMBL/GenBank/DDBJ databases">
        <authorList>
            <person name="Chiriac C."/>
            <person name="Salcher M."/>
            <person name="Ghai R."/>
            <person name="Kavagutti S V."/>
        </authorList>
    </citation>
    <scope>NUCLEOTIDE SEQUENCE</scope>
</reference>
<gene>
    <name evidence="1" type="ORF">UFOPK2938_00557</name>
</gene>
<protein>
    <submittedName>
        <fullName evidence="1">Unannotated protein</fullName>
    </submittedName>
</protein>
<dbReference type="AlphaFoldDB" id="A0A6J6W259"/>
<dbReference type="EMBL" id="CAEZZX010000091">
    <property type="protein sequence ID" value="CAB4778460.1"/>
    <property type="molecule type" value="Genomic_DNA"/>
</dbReference>